<dbReference type="EMBL" id="CAJRAF010000002">
    <property type="protein sequence ID" value="CAG5006503.1"/>
    <property type="molecule type" value="Genomic_DNA"/>
</dbReference>
<proteinExistence type="predicted"/>
<organism evidence="1 2">
    <name type="scientific">Dyadobacter helix</name>
    <dbReference type="NCBI Taxonomy" id="2822344"/>
    <lineage>
        <taxon>Bacteria</taxon>
        <taxon>Pseudomonadati</taxon>
        <taxon>Bacteroidota</taxon>
        <taxon>Cytophagia</taxon>
        <taxon>Cytophagales</taxon>
        <taxon>Spirosomataceae</taxon>
        <taxon>Dyadobacter</taxon>
    </lineage>
</organism>
<gene>
    <name evidence="1" type="ORF">DYBT9275_03832</name>
</gene>
<reference evidence="1" key="1">
    <citation type="submission" date="2021-04" db="EMBL/GenBank/DDBJ databases">
        <authorList>
            <person name="Rodrigo-Torres L."/>
            <person name="Arahal R. D."/>
            <person name="Lucena T."/>
        </authorList>
    </citation>
    <scope>NUCLEOTIDE SEQUENCE</scope>
    <source>
        <strain evidence="1">CECT 9275</strain>
    </source>
</reference>
<comment type="caution">
    <text evidence="1">The sequence shown here is derived from an EMBL/GenBank/DDBJ whole genome shotgun (WGS) entry which is preliminary data.</text>
</comment>
<dbReference type="AlphaFoldDB" id="A0A916JIB5"/>
<evidence type="ECO:0000313" key="2">
    <source>
        <dbReference type="Proteomes" id="UP000680038"/>
    </source>
</evidence>
<name>A0A916JIB5_9BACT</name>
<accession>A0A916JIB5</accession>
<keyword evidence="2" id="KW-1185">Reference proteome</keyword>
<evidence type="ECO:0000313" key="1">
    <source>
        <dbReference type="EMBL" id="CAG5006503.1"/>
    </source>
</evidence>
<protein>
    <submittedName>
        <fullName evidence="1">Uncharacterized protein</fullName>
    </submittedName>
</protein>
<sequence>MTTTQKLIQPKLGLLKLAEKLGNVSDACKVMGCSRNSRGGGPILSVPKAL</sequence>
<dbReference type="Proteomes" id="UP000680038">
    <property type="component" value="Unassembled WGS sequence"/>
</dbReference>